<accession>A0A1X0QJS1</accession>
<dbReference type="SUPFAM" id="SSF88723">
    <property type="entry name" value="PIN domain-like"/>
    <property type="match status" value="1"/>
</dbReference>
<dbReference type="AlphaFoldDB" id="A0A1X0QJS1"/>
<reference evidence="2 3" key="1">
    <citation type="journal article" date="2017" name="Environ. Microbiol.">
        <title>Decay of the glycolytic pathway and adaptation to intranuclear parasitism within Enterocytozoonidae microsporidia.</title>
        <authorList>
            <person name="Wiredu Boakye D."/>
            <person name="Jaroenlak P."/>
            <person name="Prachumwat A."/>
            <person name="Williams T.A."/>
            <person name="Bateman K.S."/>
            <person name="Itsathitphaisarn O."/>
            <person name="Sritunyalucksana K."/>
            <person name="Paszkiewicz K.H."/>
            <person name="Moore K.A."/>
            <person name="Stentiford G.D."/>
            <person name="Williams B.A."/>
        </authorList>
    </citation>
    <scope>NUCLEOTIDE SEQUENCE [LARGE SCALE GENOMIC DNA]</scope>
    <source>
        <strain evidence="3">canceri</strain>
    </source>
</reference>
<dbReference type="VEuPathDB" id="MicrosporidiaDB:A0H76_2499"/>
<dbReference type="EMBL" id="LTAI01000078">
    <property type="protein sequence ID" value="ORE00008.1"/>
    <property type="molecule type" value="Genomic_DNA"/>
</dbReference>
<dbReference type="Gene3D" id="3.40.50.1010">
    <property type="entry name" value="5'-nuclease"/>
    <property type="match status" value="1"/>
</dbReference>
<dbReference type="VEuPathDB" id="MicrosporidiaDB:HERIO_2713"/>
<evidence type="ECO:0000313" key="3">
    <source>
        <dbReference type="Proteomes" id="UP000192501"/>
    </source>
</evidence>
<sequence>MIRLSLVPDTNIFIDNLTFLSALVENELDFILKICISKIVISELDNLKNEKIDARRAIEFLYENSDNMNIEIEGRQDDRFIEVDYAKQEPIIPKNNDEMILNYCLSLENPIILTQDKGFILKCKSKNLYTINTAKYNIVDIYNKICSQASLHGGPISTFEHLEKMDNFRLKLSDFVRAVLLHEVGEPIDIYIEDENLDTLCLIILNNFSMFNKFIPKCSKDMLKTFLKFIQASNLNEVIKMLPEMFALFRFSFNTESY</sequence>
<organism evidence="2 3">
    <name type="scientific">Hepatospora eriocheir</name>
    <dbReference type="NCBI Taxonomy" id="1081669"/>
    <lineage>
        <taxon>Eukaryota</taxon>
        <taxon>Fungi</taxon>
        <taxon>Fungi incertae sedis</taxon>
        <taxon>Microsporidia</taxon>
        <taxon>Hepatosporidae</taxon>
        <taxon>Hepatospora</taxon>
    </lineage>
</organism>
<evidence type="ECO:0000259" key="1">
    <source>
        <dbReference type="SMART" id="SM00670"/>
    </source>
</evidence>
<comment type="caution">
    <text evidence="2">The sequence shown here is derived from an EMBL/GenBank/DDBJ whole genome shotgun (WGS) entry which is preliminary data.</text>
</comment>
<dbReference type="GO" id="GO:0004540">
    <property type="term" value="F:RNA nuclease activity"/>
    <property type="evidence" value="ECO:0007669"/>
    <property type="project" value="UniProtKB-ARBA"/>
</dbReference>
<dbReference type="Proteomes" id="UP000192501">
    <property type="component" value="Unassembled WGS sequence"/>
</dbReference>
<dbReference type="VEuPathDB" id="MicrosporidiaDB:HERIO_226"/>
<gene>
    <name evidence="2" type="ORF">A0H76_2499</name>
</gene>
<protein>
    <recommendedName>
        <fullName evidence="1">PIN domain-containing protein</fullName>
    </recommendedName>
</protein>
<proteinExistence type="predicted"/>
<dbReference type="InterPro" id="IPR029060">
    <property type="entry name" value="PIN-like_dom_sf"/>
</dbReference>
<name>A0A1X0QJS1_9MICR</name>
<feature type="domain" description="PIN" evidence="1">
    <location>
        <begin position="4"/>
        <end position="121"/>
    </location>
</feature>
<dbReference type="InterPro" id="IPR002716">
    <property type="entry name" value="PIN_dom"/>
</dbReference>
<evidence type="ECO:0000313" key="2">
    <source>
        <dbReference type="EMBL" id="ORE00008.1"/>
    </source>
</evidence>
<dbReference type="SMART" id="SM00670">
    <property type="entry name" value="PINc"/>
    <property type="match status" value="1"/>
</dbReference>
<dbReference type="Pfam" id="PF13638">
    <property type="entry name" value="PIN_4"/>
    <property type="match status" value="1"/>
</dbReference>